<organism evidence="1 2">
    <name type="scientific">Trametes coccinea (strain BRFM310)</name>
    <name type="common">Pycnoporus coccineus</name>
    <dbReference type="NCBI Taxonomy" id="1353009"/>
    <lineage>
        <taxon>Eukaryota</taxon>
        <taxon>Fungi</taxon>
        <taxon>Dikarya</taxon>
        <taxon>Basidiomycota</taxon>
        <taxon>Agaricomycotina</taxon>
        <taxon>Agaricomycetes</taxon>
        <taxon>Polyporales</taxon>
        <taxon>Polyporaceae</taxon>
        <taxon>Trametes</taxon>
    </lineage>
</organism>
<gene>
    <name evidence="1" type="ORF">PYCCODRAFT_1500831</name>
</gene>
<name>A0A1Y2IM44_TRAC3</name>
<evidence type="ECO:0000313" key="2">
    <source>
        <dbReference type="Proteomes" id="UP000193067"/>
    </source>
</evidence>
<sequence length="242" mass="27115">MTSFRGYYYEIIMTAVECSRVRQMQLVIHRKTLTSWLLGPASGNHVLIRQNSIQSMSCTRVIGMGAFAKELQPDSSRPQIGRLMALLTGCTGGSSLSRRSNPERTSLVGFCGHTWPTRLSSPSSSEFLFLVLSLSPRRLSASAWSFLLPKLHRTNPETLENDQILTTPDNLETLHLDSRLGSRSCITPSLHSSEIRQLTSRREPSTSRHLSSLSTAFSIIWFEVLTVYVRWETLTVSAVANR</sequence>
<keyword evidence="2" id="KW-1185">Reference proteome</keyword>
<dbReference type="EMBL" id="KZ084107">
    <property type="protein sequence ID" value="OSD02180.1"/>
    <property type="molecule type" value="Genomic_DNA"/>
</dbReference>
<accession>A0A1Y2IM44</accession>
<proteinExistence type="predicted"/>
<dbReference type="Proteomes" id="UP000193067">
    <property type="component" value="Unassembled WGS sequence"/>
</dbReference>
<evidence type="ECO:0000313" key="1">
    <source>
        <dbReference type="EMBL" id="OSD02180.1"/>
    </source>
</evidence>
<protein>
    <submittedName>
        <fullName evidence="1">Uncharacterized protein</fullName>
    </submittedName>
</protein>
<dbReference type="AlphaFoldDB" id="A0A1Y2IM44"/>
<reference evidence="1 2" key="1">
    <citation type="journal article" date="2015" name="Biotechnol. Biofuels">
        <title>Enhanced degradation of softwood versus hardwood by the white-rot fungus Pycnoporus coccineus.</title>
        <authorList>
            <person name="Couturier M."/>
            <person name="Navarro D."/>
            <person name="Chevret D."/>
            <person name="Henrissat B."/>
            <person name="Piumi F."/>
            <person name="Ruiz-Duenas F.J."/>
            <person name="Martinez A.T."/>
            <person name="Grigoriev I.V."/>
            <person name="Riley R."/>
            <person name="Lipzen A."/>
            <person name="Berrin J.G."/>
            <person name="Master E.R."/>
            <person name="Rosso M.N."/>
        </authorList>
    </citation>
    <scope>NUCLEOTIDE SEQUENCE [LARGE SCALE GENOMIC DNA]</scope>
    <source>
        <strain evidence="1 2">BRFM310</strain>
    </source>
</reference>